<dbReference type="SUPFAM" id="SSF54292">
    <property type="entry name" value="2Fe-2S ferredoxin-like"/>
    <property type="match status" value="1"/>
</dbReference>
<name>A0AAV7YBD6_9EUKA</name>
<sequence length="410" mass="47013">MITLTKSLEKDSTKFVCSSYTTIKNPKITFYLNGKQHKEKKGISILEACRSFDLYLPCLCSLTNGNQKKKKCDLCLVETNEQVSLVNACTTKIKEGMKIETNTKRATSKILQNWKRLVLLHPSLSSVEMFQGRKDMVSKTQQEKEQNFQQTIVQNKREKKSDEYYQQNSQSILDNYRTLIKNSPLTKLILEHKNQIHPIVKGKEFVSFDLLNLKRMAIDKMVDYVNNKIGQNYGICGFLEKRKIYPKNFIDIEGYRRNVHVGVDVFAPQGTPVYAPIDSTVYTSKYNGNLWNTFDGDYGPTIVLKHNIGSHTFYTLYGHLSLNSLNMKVGTTIKAGTKIGEIGEKNINGGWPTHTHIQVMSNNLIQDFEFQSKQKGDYPGVLSLKTLDMCLNNNSVYFYDPNLLIFHHKK</sequence>
<keyword evidence="1" id="KW-0411">Iron-sulfur</keyword>
<evidence type="ECO:0000259" key="2">
    <source>
        <dbReference type="PROSITE" id="PS51085"/>
    </source>
</evidence>
<dbReference type="PANTHER" id="PTHR21666">
    <property type="entry name" value="PEPTIDASE-RELATED"/>
    <property type="match status" value="1"/>
</dbReference>
<keyword evidence="1" id="KW-0408">Iron</keyword>
<dbReference type="GO" id="GO:0051536">
    <property type="term" value="F:iron-sulfur cluster binding"/>
    <property type="evidence" value="ECO:0007669"/>
    <property type="project" value="UniProtKB-KW"/>
</dbReference>
<evidence type="ECO:0000256" key="1">
    <source>
        <dbReference type="ARBA" id="ARBA00023014"/>
    </source>
</evidence>
<organism evidence="3 4">
    <name type="scientific">Anaeramoeba flamelloides</name>
    <dbReference type="NCBI Taxonomy" id="1746091"/>
    <lineage>
        <taxon>Eukaryota</taxon>
        <taxon>Metamonada</taxon>
        <taxon>Anaeramoebidae</taxon>
        <taxon>Anaeramoeba</taxon>
    </lineage>
</organism>
<dbReference type="EMBL" id="JANTQA010000070">
    <property type="protein sequence ID" value="KAJ3425895.1"/>
    <property type="molecule type" value="Genomic_DNA"/>
</dbReference>
<dbReference type="AlphaFoldDB" id="A0AAV7YBD6"/>
<dbReference type="GO" id="GO:0004222">
    <property type="term" value="F:metalloendopeptidase activity"/>
    <property type="evidence" value="ECO:0007669"/>
    <property type="project" value="TreeGrafter"/>
</dbReference>
<comment type="caution">
    <text evidence="3">The sequence shown here is derived from an EMBL/GenBank/DDBJ whole genome shotgun (WGS) entry which is preliminary data.</text>
</comment>
<keyword evidence="1" id="KW-0479">Metal-binding</keyword>
<dbReference type="CDD" id="cd12797">
    <property type="entry name" value="M23_peptidase"/>
    <property type="match status" value="1"/>
</dbReference>
<dbReference type="SUPFAM" id="SSF51261">
    <property type="entry name" value="Duplicated hybrid motif"/>
    <property type="match status" value="1"/>
</dbReference>
<dbReference type="InterPro" id="IPR050570">
    <property type="entry name" value="Cell_wall_metabolism_enzyme"/>
</dbReference>
<dbReference type="InterPro" id="IPR001041">
    <property type="entry name" value="2Fe-2S_ferredoxin-type"/>
</dbReference>
<dbReference type="Pfam" id="PF01551">
    <property type="entry name" value="Peptidase_M23"/>
    <property type="match status" value="1"/>
</dbReference>
<accession>A0AAV7YBD6</accession>
<dbReference type="InterPro" id="IPR011055">
    <property type="entry name" value="Dup_hybrid_motif"/>
</dbReference>
<dbReference type="Gene3D" id="3.10.20.740">
    <property type="match status" value="1"/>
</dbReference>
<dbReference type="Gene3D" id="2.70.70.10">
    <property type="entry name" value="Glucose Permease (Domain IIA)"/>
    <property type="match status" value="1"/>
</dbReference>
<proteinExistence type="predicted"/>
<dbReference type="PANTHER" id="PTHR21666:SF270">
    <property type="entry name" value="MUREIN HYDROLASE ACTIVATOR ENVC"/>
    <property type="match status" value="1"/>
</dbReference>
<dbReference type="InterPro" id="IPR036010">
    <property type="entry name" value="2Fe-2S_ferredoxin-like_sf"/>
</dbReference>
<dbReference type="PROSITE" id="PS51085">
    <property type="entry name" value="2FE2S_FER_2"/>
    <property type="match status" value="1"/>
</dbReference>
<feature type="domain" description="2Fe-2S ferredoxin-type" evidence="2">
    <location>
        <begin position="26"/>
        <end position="105"/>
    </location>
</feature>
<gene>
    <name evidence="3" type="ORF">M0812_28341</name>
</gene>
<dbReference type="InterPro" id="IPR016047">
    <property type="entry name" value="M23ase_b-sheet_dom"/>
</dbReference>
<evidence type="ECO:0000313" key="3">
    <source>
        <dbReference type="EMBL" id="KAJ3425895.1"/>
    </source>
</evidence>
<reference evidence="3" key="1">
    <citation type="submission" date="2022-08" db="EMBL/GenBank/DDBJ databases">
        <title>Novel sulphate-reducing endosymbionts in the free-living metamonad Anaeramoeba.</title>
        <authorList>
            <person name="Jerlstrom-Hultqvist J."/>
            <person name="Cepicka I."/>
            <person name="Gallot-Lavallee L."/>
            <person name="Salas-Leiva D."/>
            <person name="Curtis B.A."/>
            <person name="Zahonova K."/>
            <person name="Pipaliya S."/>
            <person name="Dacks J."/>
            <person name="Roger A.J."/>
        </authorList>
    </citation>
    <scope>NUCLEOTIDE SEQUENCE</scope>
    <source>
        <strain evidence="3">Busselton2</strain>
    </source>
</reference>
<evidence type="ECO:0000313" key="4">
    <source>
        <dbReference type="Proteomes" id="UP001146793"/>
    </source>
</evidence>
<dbReference type="Pfam" id="PF13510">
    <property type="entry name" value="Fer2_4"/>
    <property type="match status" value="1"/>
</dbReference>
<protein>
    <submittedName>
        <fullName evidence="3">Peptidase-related</fullName>
    </submittedName>
</protein>
<dbReference type="Proteomes" id="UP001146793">
    <property type="component" value="Unassembled WGS sequence"/>
</dbReference>